<dbReference type="GO" id="GO:0046872">
    <property type="term" value="F:metal ion binding"/>
    <property type="evidence" value="ECO:0007669"/>
    <property type="project" value="UniProtKB-KW"/>
</dbReference>
<dbReference type="GO" id="GO:0000166">
    <property type="term" value="F:nucleotide binding"/>
    <property type="evidence" value="ECO:0007669"/>
    <property type="project" value="UniProtKB-KW"/>
</dbReference>
<keyword evidence="9" id="KW-0479">Metal-binding</keyword>
<evidence type="ECO:0000256" key="7">
    <source>
        <dbReference type="ARBA" id="ARBA00030248"/>
    </source>
</evidence>
<organism evidence="11">
    <name type="scientific">Leviviridae sp</name>
    <dbReference type="NCBI Taxonomy" id="2027243"/>
    <lineage>
        <taxon>Viruses</taxon>
        <taxon>Riboviria</taxon>
        <taxon>Orthornavirae</taxon>
        <taxon>Lenarviricota</taxon>
        <taxon>Leviviricetes</taxon>
        <taxon>Norzivirales</taxon>
        <taxon>Fiersviridae</taxon>
    </lineage>
</organism>
<comment type="cofactor">
    <cofactor evidence="9">
        <name>Mg(2+)</name>
        <dbReference type="ChEBI" id="CHEBI:18420"/>
    </cofactor>
    <text evidence="9">Binds 2 Mg(2+) per subunit.</text>
</comment>
<protein>
    <recommendedName>
        <fullName evidence="1">RNA-directed RNA polymerase</fullName>
        <ecNumber evidence="1">2.7.7.48</ecNumber>
    </recommendedName>
    <alternativeName>
        <fullName evidence="7">RNA replicase beta chain</fullName>
    </alternativeName>
</protein>
<evidence type="ECO:0000256" key="9">
    <source>
        <dbReference type="PIRSR" id="PIRSR605093-1"/>
    </source>
</evidence>
<evidence type="ECO:0000256" key="4">
    <source>
        <dbReference type="ARBA" id="ARBA00022695"/>
    </source>
</evidence>
<keyword evidence="4" id="KW-0548">Nucleotidyltransferase</keyword>
<dbReference type="Pfam" id="PF03431">
    <property type="entry name" value="RNA_replicase_B"/>
    <property type="match status" value="1"/>
</dbReference>
<comment type="catalytic activity">
    <reaction evidence="8">
        <text>RNA(n) + a ribonucleoside 5'-triphosphate = RNA(n+1) + diphosphate</text>
        <dbReference type="Rhea" id="RHEA:21248"/>
        <dbReference type="Rhea" id="RHEA-COMP:14527"/>
        <dbReference type="Rhea" id="RHEA-COMP:17342"/>
        <dbReference type="ChEBI" id="CHEBI:33019"/>
        <dbReference type="ChEBI" id="CHEBI:61557"/>
        <dbReference type="ChEBI" id="CHEBI:140395"/>
        <dbReference type="EC" id="2.7.7.48"/>
    </reaction>
</comment>
<evidence type="ECO:0000256" key="1">
    <source>
        <dbReference type="ARBA" id="ARBA00012494"/>
    </source>
</evidence>
<keyword evidence="6" id="KW-0693">Viral RNA replication</keyword>
<evidence type="ECO:0000256" key="8">
    <source>
        <dbReference type="ARBA" id="ARBA00048744"/>
    </source>
</evidence>
<feature type="domain" description="RdRp catalytic" evidence="10">
    <location>
        <begin position="244"/>
        <end position="350"/>
    </location>
</feature>
<dbReference type="InterPro" id="IPR005093">
    <property type="entry name" value="RNArep_beta"/>
</dbReference>
<keyword evidence="3" id="KW-0808">Transferase</keyword>
<feature type="binding site" evidence="9">
    <location>
        <position position="259"/>
    </location>
    <ligand>
        <name>Mg(2+)</name>
        <dbReference type="ChEBI" id="CHEBI:18420"/>
        <label>2</label>
    </ligand>
</feature>
<proteinExistence type="predicted"/>
<evidence type="ECO:0000256" key="6">
    <source>
        <dbReference type="ARBA" id="ARBA00022953"/>
    </source>
</evidence>
<dbReference type="PROSITE" id="PS50522">
    <property type="entry name" value="RDRP_PHAGE"/>
    <property type="match status" value="1"/>
</dbReference>
<dbReference type="GO" id="GO:0003968">
    <property type="term" value="F:RNA-directed RNA polymerase activity"/>
    <property type="evidence" value="ECO:0007669"/>
    <property type="project" value="UniProtKB-KW"/>
</dbReference>
<reference evidence="11" key="1">
    <citation type="submission" date="2019-05" db="EMBL/GenBank/DDBJ databases">
        <title>Metatranscriptomic reconstruction reveals RNA viruses with the potential to shape carbon cycling in soil.</title>
        <authorList>
            <person name="Starr E.P."/>
            <person name="Nuccio E."/>
            <person name="Pett-Ridge J."/>
            <person name="Banfield J.F."/>
            <person name="Firestone M.K."/>
        </authorList>
    </citation>
    <scope>NUCLEOTIDE SEQUENCE</scope>
    <source>
        <strain evidence="11">H4_Bulk_46_scaffold_5285</strain>
    </source>
</reference>
<evidence type="ECO:0000259" key="10">
    <source>
        <dbReference type="PROSITE" id="PS50522"/>
    </source>
</evidence>
<dbReference type="EMBL" id="MN034883">
    <property type="protein sequence ID" value="QDH89542.1"/>
    <property type="molecule type" value="Genomic_RNA"/>
</dbReference>
<evidence type="ECO:0000256" key="3">
    <source>
        <dbReference type="ARBA" id="ARBA00022679"/>
    </source>
</evidence>
<gene>
    <name evidence="11" type="ORF">H4Bulk465285_000002</name>
</gene>
<name>A0A514D7G7_9VIRU</name>
<accession>A0A514D7G7</accession>
<dbReference type="GO" id="GO:0039694">
    <property type="term" value="P:viral RNA genome replication"/>
    <property type="evidence" value="ECO:0007669"/>
    <property type="project" value="InterPro"/>
</dbReference>
<evidence type="ECO:0000256" key="2">
    <source>
        <dbReference type="ARBA" id="ARBA00022484"/>
    </source>
</evidence>
<evidence type="ECO:0000313" key="11">
    <source>
        <dbReference type="EMBL" id="QDH89542.1"/>
    </source>
</evidence>
<evidence type="ECO:0000256" key="5">
    <source>
        <dbReference type="ARBA" id="ARBA00022741"/>
    </source>
</evidence>
<keyword evidence="9" id="KW-0460">Magnesium</keyword>
<dbReference type="EC" id="2.7.7.48" evidence="1"/>
<sequence length="350" mass="39291">MRDYAMVKTALIEDLSRWLPVTWCEASFSTAQADAEGWSEQQVAAALQISALYKKLAPDGQTEEAVQRTLIKFGELNASIGFDPPNEGDSESMAYLLSLFRDEVWKITDFEIDGCNFDLEYIRGHFAAGPGASRMATSRNFYTKLFDSNHSYTEPYVLALFRAAVSGSNTWVQAMQHWAESFKPVMVSGNTLFTVAKNSEISRTCCTEPLLNMLMQKALGTWLEERMEAKLGISLAKQPDVNRSLTRQGSVDGTYGTLDLSSASDSISMSLCEWAFPPMFTRWLKRFRSQIVRYPDGHEEELRMVSTMGNGFTFPLETIIFGCALRATYISKGVNPSFWSGTELNAAFWR</sequence>
<keyword evidence="2 11" id="KW-0696">RNA-directed RNA polymerase</keyword>
<dbReference type="InterPro" id="IPR007096">
    <property type="entry name" value="RNA-dir_Rpol_cat_phage"/>
</dbReference>
<keyword evidence="5" id="KW-0547">Nucleotide-binding</keyword>